<comment type="caution">
    <text evidence="2">The sequence shown here is derived from an EMBL/GenBank/DDBJ whole genome shotgun (WGS) entry which is preliminary data.</text>
</comment>
<evidence type="ECO:0000313" key="2">
    <source>
        <dbReference type="EMBL" id="GBP71349.1"/>
    </source>
</evidence>
<keyword evidence="3" id="KW-1185">Reference proteome</keyword>
<gene>
    <name evidence="2" type="ORF">EVAR_57733_1</name>
</gene>
<reference evidence="2 3" key="1">
    <citation type="journal article" date="2019" name="Commun. Biol.">
        <title>The bagworm genome reveals a unique fibroin gene that provides high tensile strength.</title>
        <authorList>
            <person name="Kono N."/>
            <person name="Nakamura H."/>
            <person name="Ohtoshi R."/>
            <person name="Tomita M."/>
            <person name="Numata K."/>
            <person name="Arakawa K."/>
        </authorList>
    </citation>
    <scope>NUCLEOTIDE SEQUENCE [LARGE SCALE GENOMIC DNA]</scope>
</reference>
<feature type="compositionally biased region" description="Basic and acidic residues" evidence="1">
    <location>
        <begin position="84"/>
        <end position="98"/>
    </location>
</feature>
<name>A0A4C1Y9Q2_EUMVA</name>
<dbReference type="EMBL" id="BGZK01001104">
    <property type="protein sequence ID" value="GBP71349.1"/>
    <property type="molecule type" value="Genomic_DNA"/>
</dbReference>
<dbReference type="Proteomes" id="UP000299102">
    <property type="component" value="Unassembled WGS sequence"/>
</dbReference>
<accession>A0A4C1Y9Q2</accession>
<organism evidence="2 3">
    <name type="scientific">Eumeta variegata</name>
    <name type="common">Bagworm moth</name>
    <name type="synonym">Eumeta japonica</name>
    <dbReference type="NCBI Taxonomy" id="151549"/>
    <lineage>
        <taxon>Eukaryota</taxon>
        <taxon>Metazoa</taxon>
        <taxon>Ecdysozoa</taxon>
        <taxon>Arthropoda</taxon>
        <taxon>Hexapoda</taxon>
        <taxon>Insecta</taxon>
        <taxon>Pterygota</taxon>
        <taxon>Neoptera</taxon>
        <taxon>Endopterygota</taxon>
        <taxon>Lepidoptera</taxon>
        <taxon>Glossata</taxon>
        <taxon>Ditrysia</taxon>
        <taxon>Tineoidea</taxon>
        <taxon>Psychidae</taxon>
        <taxon>Oiketicinae</taxon>
        <taxon>Eumeta</taxon>
    </lineage>
</organism>
<protein>
    <submittedName>
        <fullName evidence="2">Uncharacterized protein</fullName>
    </submittedName>
</protein>
<proteinExistence type="predicted"/>
<evidence type="ECO:0000256" key="1">
    <source>
        <dbReference type="SAM" id="MobiDB-lite"/>
    </source>
</evidence>
<feature type="region of interest" description="Disordered" evidence="1">
    <location>
        <begin position="76"/>
        <end position="98"/>
    </location>
</feature>
<evidence type="ECO:0000313" key="3">
    <source>
        <dbReference type="Proteomes" id="UP000299102"/>
    </source>
</evidence>
<sequence>MRLPSRSQWQTIYECKTHEITEINKITIGIWSVNLRERSLGTDTVRGLGVQMVRLTGVYHRDERKRGITVAAQCTLRGTTHTHTHAEPDTPERGSKEH</sequence>
<dbReference type="AlphaFoldDB" id="A0A4C1Y9Q2"/>